<keyword evidence="2" id="KW-1185">Reference proteome</keyword>
<dbReference type="EMBL" id="JAMZMK010009745">
    <property type="protein sequence ID" value="KAI7734364.1"/>
    <property type="molecule type" value="Genomic_DNA"/>
</dbReference>
<dbReference type="AlphaFoldDB" id="A0AAD5GAI6"/>
<accession>A0AAD5GAI6</accession>
<organism evidence="1 2">
    <name type="scientific">Ambrosia artemisiifolia</name>
    <name type="common">Common ragweed</name>
    <dbReference type="NCBI Taxonomy" id="4212"/>
    <lineage>
        <taxon>Eukaryota</taxon>
        <taxon>Viridiplantae</taxon>
        <taxon>Streptophyta</taxon>
        <taxon>Embryophyta</taxon>
        <taxon>Tracheophyta</taxon>
        <taxon>Spermatophyta</taxon>
        <taxon>Magnoliopsida</taxon>
        <taxon>eudicotyledons</taxon>
        <taxon>Gunneridae</taxon>
        <taxon>Pentapetalae</taxon>
        <taxon>asterids</taxon>
        <taxon>campanulids</taxon>
        <taxon>Asterales</taxon>
        <taxon>Asteraceae</taxon>
        <taxon>Asteroideae</taxon>
        <taxon>Heliantheae alliance</taxon>
        <taxon>Heliantheae</taxon>
        <taxon>Ambrosia</taxon>
    </lineage>
</organism>
<dbReference type="Proteomes" id="UP001206925">
    <property type="component" value="Unassembled WGS sequence"/>
</dbReference>
<protein>
    <submittedName>
        <fullName evidence="1">Uncharacterized protein</fullName>
    </submittedName>
</protein>
<sequence length="40" mass="4604">MISMESCFDTFHIQKASWLNTIGRYRHHVKLQVGTALGVK</sequence>
<proteinExistence type="predicted"/>
<gene>
    <name evidence="1" type="ORF">M8C21_010788</name>
</gene>
<comment type="caution">
    <text evidence="1">The sequence shown here is derived from an EMBL/GenBank/DDBJ whole genome shotgun (WGS) entry which is preliminary data.</text>
</comment>
<evidence type="ECO:0000313" key="2">
    <source>
        <dbReference type="Proteomes" id="UP001206925"/>
    </source>
</evidence>
<reference evidence="1" key="1">
    <citation type="submission" date="2022-06" db="EMBL/GenBank/DDBJ databases">
        <title>Uncovering the hologenomic basis of an extraordinary plant invasion.</title>
        <authorList>
            <person name="Bieker V.C."/>
            <person name="Martin M.D."/>
            <person name="Gilbert T."/>
            <person name="Hodgins K."/>
            <person name="Battlay P."/>
            <person name="Petersen B."/>
            <person name="Wilson J."/>
        </authorList>
    </citation>
    <scope>NUCLEOTIDE SEQUENCE</scope>
    <source>
        <strain evidence="1">AA19_3_7</strain>
        <tissue evidence="1">Leaf</tissue>
    </source>
</reference>
<evidence type="ECO:0000313" key="1">
    <source>
        <dbReference type="EMBL" id="KAI7734364.1"/>
    </source>
</evidence>
<name>A0AAD5GAI6_AMBAR</name>